<dbReference type="Proteomes" id="UP000828390">
    <property type="component" value="Unassembled WGS sequence"/>
</dbReference>
<sequence length="66" mass="7370">MRITRESGNGSTPMILQHIQTFGKKISKRSSCSNVLVWLLTDFKPDDGGDHNTEDCAAFVPFIDDQ</sequence>
<dbReference type="EMBL" id="JAIWYP010000006">
    <property type="protein sequence ID" value="KAH3812573.1"/>
    <property type="molecule type" value="Genomic_DNA"/>
</dbReference>
<name>A0A9D4G8U1_DREPO</name>
<gene>
    <name evidence="1" type="ORF">DPMN_141008</name>
</gene>
<reference evidence="1" key="2">
    <citation type="submission" date="2020-11" db="EMBL/GenBank/DDBJ databases">
        <authorList>
            <person name="McCartney M.A."/>
            <person name="Auch B."/>
            <person name="Kono T."/>
            <person name="Mallez S."/>
            <person name="Becker A."/>
            <person name="Gohl D.M."/>
            <person name="Silverstein K.A.T."/>
            <person name="Koren S."/>
            <person name="Bechman K.B."/>
            <person name="Herman A."/>
            <person name="Abrahante J.E."/>
            <person name="Garbe J."/>
        </authorList>
    </citation>
    <scope>NUCLEOTIDE SEQUENCE</scope>
    <source>
        <strain evidence="1">Duluth1</strain>
        <tissue evidence="1">Whole animal</tissue>
    </source>
</reference>
<evidence type="ECO:0000313" key="1">
    <source>
        <dbReference type="EMBL" id="KAH3812573.1"/>
    </source>
</evidence>
<protein>
    <submittedName>
        <fullName evidence="1">Uncharacterized protein</fullName>
    </submittedName>
</protein>
<accession>A0A9D4G8U1</accession>
<keyword evidence="2" id="KW-1185">Reference proteome</keyword>
<organism evidence="1 2">
    <name type="scientific">Dreissena polymorpha</name>
    <name type="common">Zebra mussel</name>
    <name type="synonym">Mytilus polymorpha</name>
    <dbReference type="NCBI Taxonomy" id="45954"/>
    <lineage>
        <taxon>Eukaryota</taxon>
        <taxon>Metazoa</taxon>
        <taxon>Spiralia</taxon>
        <taxon>Lophotrochozoa</taxon>
        <taxon>Mollusca</taxon>
        <taxon>Bivalvia</taxon>
        <taxon>Autobranchia</taxon>
        <taxon>Heteroconchia</taxon>
        <taxon>Euheterodonta</taxon>
        <taxon>Imparidentia</taxon>
        <taxon>Neoheterodontei</taxon>
        <taxon>Myida</taxon>
        <taxon>Dreissenoidea</taxon>
        <taxon>Dreissenidae</taxon>
        <taxon>Dreissena</taxon>
    </lineage>
</organism>
<dbReference type="AlphaFoldDB" id="A0A9D4G8U1"/>
<evidence type="ECO:0000313" key="2">
    <source>
        <dbReference type="Proteomes" id="UP000828390"/>
    </source>
</evidence>
<reference evidence="1" key="1">
    <citation type="journal article" date="2019" name="bioRxiv">
        <title>The Genome of the Zebra Mussel, Dreissena polymorpha: A Resource for Invasive Species Research.</title>
        <authorList>
            <person name="McCartney M.A."/>
            <person name="Auch B."/>
            <person name="Kono T."/>
            <person name="Mallez S."/>
            <person name="Zhang Y."/>
            <person name="Obille A."/>
            <person name="Becker A."/>
            <person name="Abrahante J.E."/>
            <person name="Garbe J."/>
            <person name="Badalamenti J.P."/>
            <person name="Herman A."/>
            <person name="Mangelson H."/>
            <person name="Liachko I."/>
            <person name="Sullivan S."/>
            <person name="Sone E.D."/>
            <person name="Koren S."/>
            <person name="Silverstein K.A.T."/>
            <person name="Beckman K.B."/>
            <person name="Gohl D.M."/>
        </authorList>
    </citation>
    <scope>NUCLEOTIDE SEQUENCE</scope>
    <source>
        <strain evidence="1">Duluth1</strain>
        <tissue evidence="1">Whole animal</tissue>
    </source>
</reference>
<comment type="caution">
    <text evidence="1">The sequence shown here is derived from an EMBL/GenBank/DDBJ whole genome shotgun (WGS) entry which is preliminary data.</text>
</comment>
<proteinExistence type="predicted"/>